<evidence type="ECO:0000313" key="3">
    <source>
        <dbReference type="Proteomes" id="UP001597206"/>
    </source>
</evidence>
<comment type="caution">
    <text evidence="2">The sequence shown here is derived from an EMBL/GenBank/DDBJ whole genome shotgun (WGS) entry which is preliminary data.</text>
</comment>
<feature type="chain" id="PRO_5045339577" description="Cobalt transporter" evidence="1">
    <location>
        <begin position="21"/>
        <end position="123"/>
    </location>
</feature>
<evidence type="ECO:0000313" key="2">
    <source>
        <dbReference type="EMBL" id="MFD1123055.1"/>
    </source>
</evidence>
<reference evidence="3" key="1">
    <citation type="journal article" date="2019" name="Int. J. Syst. Evol. Microbiol.">
        <title>The Global Catalogue of Microorganisms (GCM) 10K type strain sequencing project: providing services to taxonomists for standard genome sequencing and annotation.</title>
        <authorList>
            <consortium name="The Broad Institute Genomics Platform"/>
            <consortium name="The Broad Institute Genome Sequencing Center for Infectious Disease"/>
            <person name="Wu L."/>
            <person name="Ma J."/>
        </authorList>
    </citation>
    <scope>NUCLEOTIDE SEQUENCE [LARGE SCALE GENOMIC DNA]</scope>
    <source>
        <strain evidence="3">CCUG 58411</strain>
    </source>
</reference>
<evidence type="ECO:0000256" key="1">
    <source>
        <dbReference type="SAM" id="SignalP"/>
    </source>
</evidence>
<accession>A0ABW3PF22</accession>
<proteinExistence type="predicted"/>
<dbReference type="Proteomes" id="UP001597206">
    <property type="component" value="Unassembled WGS sequence"/>
</dbReference>
<keyword evidence="1" id="KW-0732">Signal</keyword>
<dbReference type="RefSeq" id="WP_379034400.1">
    <property type="nucleotide sequence ID" value="NZ_JBHTLN010000002.1"/>
</dbReference>
<protein>
    <recommendedName>
        <fullName evidence="4">Cobalt transporter</fullName>
    </recommendedName>
</protein>
<evidence type="ECO:0008006" key="4">
    <source>
        <dbReference type="Google" id="ProtNLM"/>
    </source>
</evidence>
<dbReference type="EMBL" id="JBHTLN010000002">
    <property type="protein sequence ID" value="MFD1123055.1"/>
    <property type="molecule type" value="Genomic_DNA"/>
</dbReference>
<sequence length="123" mass="13618">MRKSFLCMLMLLLPLQPLVAAEAEFAHLMQGQHSAKETMQHMIEHINHVAHHHHQDGSSHESKSSKSALHILVCDCVCSLIMLPASEKVFTAESFADSAPVFTSELYQSHSPPPLTKPPLQAL</sequence>
<keyword evidence="3" id="KW-1185">Reference proteome</keyword>
<feature type="signal peptide" evidence="1">
    <location>
        <begin position="1"/>
        <end position="20"/>
    </location>
</feature>
<gene>
    <name evidence="2" type="ORF">ACFQ2T_11105</name>
</gene>
<organism evidence="2 3">
    <name type="scientific">Methylophilus flavus</name>
    <dbReference type="NCBI Taxonomy" id="640084"/>
    <lineage>
        <taxon>Bacteria</taxon>
        <taxon>Pseudomonadati</taxon>
        <taxon>Pseudomonadota</taxon>
        <taxon>Betaproteobacteria</taxon>
        <taxon>Nitrosomonadales</taxon>
        <taxon>Methylophilaceae</taxon>
        <taxon>Methylophilus</taxon>
    </lineage>
</organism>
<name>A0ABW3PF22_9PROT</name>